<name>C1A3D8_RHOE4</name>
<evidence type="ECO:0000259" key="2">
    <source>
        <dbReference type="PROSITE" id="PS50263"/>
    </source>
</evidence>
<feature type="domain" description="CN hydrolase" evidence="2">
    <location>
        <begin position="53"/>
        <end position="309"/>
    </location>
</feature>
<dbReference type="SUPFAM" id="SSF56317">
    <property type="entry name" value="Carbon-nitrogen hydrolase"/>
    <property type="match status" value="1"/>
</dbReference>
<dbReference type="Gene3D" id="3.60.110.10">
    <property type="entry name" value="Carbon-nitrogen hydrolase"/>
    <property type="match status" value="1"/>
</dbReference>
<gene>
    <name evidence="3" type="ordered locus">RER_44150</name>
</gene>
<dbReference type="PROSITE" id="PS50263">
    <property type="entry name" value="CN_HYDROLASE"/>
    <property type="match status" value="1"/>
</dbReference>
<evidence type="ECO:0000313" key="3">
    <source>
        <dbReference type="EMBL" id="BAH35123.1"/>
    </source>
</evidence>
<evidence type="ECO:0000313" key="4">
    <source>
        <dbReference type="Proteomes" id="UP000002204"/>
    </source>
</evidence>
<dbReference type="HOGENOM" id="CLU_030130_4_0_11"/>
<dbReference type="EMBL" id="AP008957">
    <property type="protein sequence ID" value="BAH35123.1"/>
    <property type="molecule type" value="Genomic_DNA"/>
</dbReference>
<reference evidence="3 4" key="2">
    <citation type="journal article" date="2006" name="Environ. Microbiol.">
        <title>Sequence analysis of three plasmids harboured in Rhodococcus erythropolis strain PR4.</title>
        <authorList>
            <person name="Sekine M."/>
            <person name="Tanikawa S."/>
            <person name="Omata S."/>
            <person name="Saito M."/>
            <person name="Fujisawa T."/>
            <person name="Tsukatani N."/>
            <person name="Tajima T."/>
            <person name="Sekigawa T."/>
            <person name="Kosugi H."/>
            <person name="Matsuo Y."/>
            <person name="Nishiko R."/>
            <person name="Imamura K."/>
            <person name="Ito M."/>
            <person name="Narita H."/>
            <person name="Tago S."/>
            <person name="Fujita N."/>
            <person name="Harayama S."/>
        </authorList>
    </citation>
    <scope>NUCLEOTIDE SEQUENCE [LARGE SCALE GENOMIC DNA]</scope>
    <source>
        <strain evidence="4">PR4 / NBRC 100887</strain>
    </source>
</reference>
<dbReference type="KEGG" id="rer:RER_44150"/>
<proteinExistence type="predicted"/>
<sequence>MINQRSPTILNESHSFYVERRIPEHRGNPMLTITALTPPESLAATTPSTSTPLRVGLVQHRWHEDQDDLYTELSEGIASAAKLGASVVFLPELTLSRYPASTPAGDNPGREAEDLLTGPTLAFAAKAAAENQVLVHASLYERSEAEDGLGFNTAILVSPEGELLARTRKLHIPVTAGYYEDTYFRGGPAQDAYPVHEALGAKFGLPTCWDEWFPEVARAYSLAGAQVLVYPTAIGSEPDHPNFDTQPLWQQVIVGNGIANGTFMVVPNRHGSEGLITFYGSSFISDPYGRILVQAPRDESAVLVADLDLRQREDWLALFPFLSTRRPDTYSALTAPVNTAGANR</sequence>
<evidence type="ECO:0000256" key="1">
    <source>
        <dbReference type="ARBA" id="ARBA00022801"/>
    </source>
</evidence>
<dbReference type="PANTHER" id="PTHR43674">
    <property type="entry name" value="NITRILASE C965.09-RELATED"/>
    <property type="match status" value="1"/>
</dbReference>
<reference evidence="4" key="1">
    <citation type="submission" date="2005-03" db="EMBL/GenBank/DDBJ databases">
        <title>Comparison of the complete genome sequences of Rhodococcus erythropolis PR4 and Rhodococcus opacus B4.</title>
        <authorList>
            <person name="Takarada H."/>
            <person name="Sekine M."/>
            <person name="Hosoyama A."/>
            <person name="Yamada R."/>
            <person name="Fujisawa T."/>
            <person name="Omata S."/>
            <person name="Shimizu A."/>
            <person name="Tsukatani N."/>
            <person name="Tanikawa S."/>
            <person name="Fujita N."/>
            <person name="Harayama S."/>
        </authorList>
    </citation>
    <scope>NUCLEOTIDE SEQUENCE [LARGE SCALE GENOMIC DNA]</scope>
    <source>
        <strain evidence="4">PR4 / NBRC 100887</strain>
    </source>
</reference>
<keyword evidence="1 3" id="KW-0378">Hydrolase</keyword>
<accession>C1A3D8</accession>
<dbReference type="InterPro" id="IPR036526">
    <property type="entry name" value="C-N_Hydrolase_sf"/>
</dbReference>
<dbReference type="Proteomes" id="UP000002204">
    <property type="component" value="Chromosome"/>
</dbReference>
<dbReference type="eggNOG" id="COG0388">
    <property type="taxonomic scope" value="Bacteria"/>
</dbReference>
<dbReference type="Pfam" id="PF00795">
    <property type="entry name" value="CN_hydrolase"/>
    <property type="match status" value="1"/>
</dbReference>
<dbReference type="InterPro" id="IPR003010">
    <property type="entry name" value="C-N_Hydrolase"/>
</dbReference>
<dbReference type="PANTHER" id="PTHR43674:SF2">
    <property type="entry name" value="BETA-UREIDOPROPIONASE"/>
    <property type="match status" value="1"/>
</dbReference>
<organism evidence="3 4">
    <name type="scientific">Rhodococcus erythropolis (strain PR4 / NBRC 100887)</name>
    <dbReference type="NCBI Taxonomy" id="234621"/>
    <lineage>
        <taxon>Bacteria</taxon>
        <taxon>Bacillati</taxon>
        <taxon>Actinomycetota</taxon>
        <taxon>Actinomycetes</taxon>
        <taxon>Mycobacteriales</taxon>
        <taxon>Nocardiaceae</taxon>
        <taxon>Rhodococcus</taxon>
        <taxon>Rhodococcus erythropolis group</taxon>
    </lineage>
</organism>
<dbReference type="AlphaFoldDB" id="C1A3D8"/>
<protein>
    <submittedName>
        <fullName evidence="3">Putative hydrolase</fullName>
    </submittedName>
</protein>
<dbReference type="GO" id="GO:0033388">
    <property type="term" value="P:putrescine biosynthetic process from arginine"/>
    <property type="evidence" value="ECO:0007669"/>
    <property type="project" value="TreeGrafter"/>
</dbReference>
<dbReference type="GO" id="GO:0050126">
    <property type="term" value="F:N-carbamoylputrescine amidase activity"/>
    <property type="evidence" value="ECO:0007669"/>
    <property type="project" value="TreeGrafter"/>
</dbReference>
<dbReference type="InterPro" id="IPR050345">
    <property type="entry name" value="Aliph_Amidase/BUP"/>
</dbReference>